<organism evidence="10 11">
    <name type="scientific">Sphingobacterium suaedae</name>
    <dbReference type="NCBI Taxonomy" id="1686402"/>
    <lineage>
        <taxon>Bacteria</taxon>
        <taxon>Pseudomonadati</taxon>
        <taxon>Bacteroidota</taxon>
        <taxon>Sphingobacteriia</taxon>
        <taxon>Sphingobacteriales</taxon>
        <taxon>Sphingobacteriaceae</taxon>
        <taxon>Sphingobacterium</taxon>
    </lineage>
</organism>
<dbReference type="Gene3D" id="2.60.40.1120">
    <property type="entry name" value="Carboxypeptidase-like, regulatory domain"/>
    <property type="match status" value="1"/>
</dbReference>
<keyword evidence="11" id="KW-1185">Reference proteome</keyword>
<keyword evidence="4 7" id="KW-0812">Transmembrane</keyword>
<feature type="domain" description="TonB-dependent receptor plug" evidence="9">
    <location>
        <begin position="302"/>
        <end position="427"/>
    </location>
</feature>
<gene>
    <name evidence="10" type="ORF">ACFSR5_00305</name>
</gene>
<keyword evidence="6 7" id="KW-0998">Cell outer membrane</keyword>
<evidence type="ECO:0000256" key="2">
    <source>
        <dbReference type="ARBA" id="ARBA00022448"/>
    </source>
</evidence>
<dbReference type="InterPro" id="IPR037066">
    <property type="entry name" value="Plug_dom_sf"/>
</dbReference>
<dbReference type="NCBIfam" id="TIGR04057">
    <property type="entry name" value="SusC_RagA_signa"/>
    <property type="match status" value="1"/>
</dbReference>
<comment type="subcellular location">
    <subcellularLocation>
        <location evidence="1 7">Cell outer membrane</location>
        <topology evidence="1 7">Multi-pass membrane protein</topology>
    </subcellularLocation>
</comment>
<dbReference type="InterPro" id="IPR036942">
    <property type="entry name" value="Beta-barrel_TonB_sf"/>
</dbReference>
<dbReference type="InterPro" id="IPR023997">
    <property type="entry name" value="TonB-dep_OMP_SusC/RagA_CS"/>
</dbReference>
<evidence type="ECO:0000313" key="11">
    <source>
        <dbReference type="Proteomes" id="UP001597545"/>
    </source>
</evidence>
<feature type="compositionally biased region" description="Polar residues" evidence="8">
    <location>
        <begin position="199"/>
        <end position="217"/>
    </location>
</feature>
<dbReference type="Gene3D" id="2.40.170.20">
    <property type="entry name" value="TonB-dependent receptor, beta-barrel domain"/>
    <property type="match status" value="1"/>
</dbReference>
<feature type="compositionally biased region" description="Low complexity" evidence="8">
    <location>
        <begin position="144"/>
        <end position="156"/>
    </location>
</feature>
<evidence type="ECO:0000256" key="1">
    <source>
        <dbReference type="ARBA" id="ARBA00004571"/>
    </source>
</evidence>
<evidence type="ECO:0000256" key="6">
    <source>
        <dbReference type="ARBA" id="ARBA00023237"/>
    </source>
</evidence>
<evidence type="ECO:0000313" key="10">
    <source>
        <dbReference type="EMBL" id="MFD2546076.1"/>
    </source>
</evidence>
<evidence type="ECO:0000259" key="9">
    <source>
        <dbReference type="Pfam" id="PF07715"/>
    </source>
</evidence>
<dbReference type="Gene3D" id="2.170.130.10">
    <property type="entry name" value="TonB-dependent receptor, plug domain"/>
    <property type="match status" value="1"/>
</dbReference>
<dbReference type="NCBIfam" id="TIGR04056">
    <property type="entry name" value="OMP_RagA_SusC"/>
    <property type="match status" value="1"/>
</dbReference>
<comment type="caution">
    <text evidence="10">The sequence shown here is derived from an EMBL/GenBank/DDBJ whole genome shotgun (WGS) entry which is preliminary data.</text>
</comment>
<protein>
    <submittedName>
        <fullName evidence="10">SusC/RagA family TonB-linked outer membrane protein</fullName>
    </submittedName>
</protein>
<comment type="similarity">
    <text evidence="7">Belongs to the TonB-dependent receptor family.</text>
</comment>
<evidence type="ECO:0000256" key="8">
    <source>
        <dbReference type="SAM" id="MobiDB-lite"/>
    </source>
</evidence>
<dbReference type="SUPFAM" id="SSF56935">
    <property type="entry name" value="Porins"/>
    <property type="match status" value="1"/>
</dbReference>
<feature type="region of interest" description="Disordered" evidence="8">
    <location>
        <begin position="144"/>
        <end position="222"/>
    </location>
</feature>
<dbReference type="Proteomes" id="UP001597545">
    <property type="component" value="Unassembled WGS sequence"/>
</dbReference>
<reference evidence="11" key="1">
    <citation type="journal article" date="2019" name="Int. J. Syst. Evol. Microbiol.">
        <title>The Global Catalogue of Microorganisms (GCM) 10K type strain sequencing project: providing services to taxonomists for standard genome sequencing and annotation.</title>
        <authorList>
            <consortium name="The Broad Institute Genomics Platform"/>
            <consortium name="The Broad Institute Genome Sequencing Center for Infectious Disease"/>
            <person name="Wu L."/>
            <person name="Ma J."/>
        </authorList>
    </citation>
    <scope>NUCLEOTIDE SEQUENCE [LARGE SCALE GENOMIC DNA]</scope>
    <source>
        <strain evidence="11">KCTC 42662</strain>
    </source>
</reference>
<dbReference type="InterPro" id="IPR012910">
    <property type="entry name" value="Plug_dom"/>
</dbReference>
<evidence type="ECO:0000256" key="7">
    <source>
        <dbReference type="PROSITE-ProRule" id="PRU01360"/>
    </source>
</evidence>
<keyword evidence="2 7" id="KW-0813">Transport</keyword>
<dbReference type="InterPro" id="IPR008969">
    <property type="entry name" value="CarboxyPept-like_regulatory"/>
</dbReference>
<proteinExistence type="inferred from homology"/>
<feature type="compositionally biased region" description="Polar residues" evidence="8">
    <location>
        <begin position="164"/>
        <end position="174"/>
    </location>
</feature>
<dbReference type="Pfam" id="PF07715">
    <property type="entry name" value="Plug"/>
    <property type="match status" value="1"/>
</dbReference>
<dbReference type="PROSITE" id="PS52016">
    <property type="entry name" value="TONB_DEPENDENT_REC_3"/>
    <property type="match status" value="1"/>
</dbReference>
<dbReference type="Pfam" id="PF13715">
    <property type="entry name" value="CarbopepD_reg_2"/>
    <property type="match status" value="1"/>
</dbReference>
<name>A0ABW5KBC8_9SPHI</name>
<evidence type="ECO:0000256" key="4">
    <source>
        <dbReference type="ARBA" id="ARBA00022692"/>
    </source>
</evidence>
<dbReference type="SUPFAM" id="SSF49464">
    <property type="entry name" value="Carboxypeptidase regulatory domain-like"/>
    <property type="match status" value="2"/>
</dbReference>
<evidence type="ECO:0000256" key="3">
    <source>
        <dbReference type="ARBA" id="ARBA00022452"/>
    </source>
</evidence>
<dbReference type="InterPro" id="IPR023996">
    <property type="entry name" value="TonB-dep_OMP_SusC/RagA"/>
</dbReference>
<sequence>MKHSIYAIPLLFFSPIPSFSSPHSAENNKSLRHHVHTIYPPSSIAAQHQHQFWSGSPFTQDSVNTVTGSVKDVQGTPLSGVIISIKGESDNVVSNDQGLFELRSKPDAVLLFNKTDFARHEEAVNNRSEVHVVLKVATTDSAQVASVQVDSSQVDSTRTDASRPLNTRSDSTQRAMAPVPLTDSTKTATATAPRTAPTDSNAKTNAAQQGIQGTVTDENGPVAGATISVKGQAITSATDDQGKFTIAADPTVTLVFSAVGYKEHEEAVNNRSSVDVLLSKETKTIQSVEVVAVGYGTMERATLASSVSSIGSDQIENEVLPSIPQAIQGKAGGVQVSQKSGSPGGGLSIRVRGTTSINASSDPLYVVDGIPVNSTTNFTGGSNFNFGGGTQGINVLSSLNPSDVQSVEVLKDAASSSIYGARAANGVVLITTKKGEAGTSQFHFNMYEGFSEMPTERKYKMMNTEQYQDYMRDYYKFKQQDDPNATIPDQILANPTINTDWQDAIFRKASTRSYELAASGGSDKTQYYTSLGYMQQGGILRNSDFNRISGRINLNHQHNEKLRFATAINVTRAENDRVQEENSKEGPTKSGFFMAPNLPVYDANGNYVYDQVSLSKENPVAMLELPVNNAQTWRVLANVSAEYQFVPALTLKTSFGTDISFIDETFFMPPNGIRSFASQGGIGARRNTRDQLWINETTLTYDKNLGDHHINALGGFSVQESRLEFVHAQRSNFPSNDIEYINSGGVITGADSYPEEWAIASGFARVNYDFKKKYIVTANLRSDGSSRFGTDNRWATFPSFAAAWRLSEEDFIKALPAISNLKLRASWGITGNQNIGNYASYSLYAGGANYLGSPGFVPSVLGDKNLKWETTKQTDIGIDVGLFNNRISLLADYYHKKTSDLLIGVPILTNSGYVNRFTNSGDIENKGFEFELTTQNLVGEFKWTTSLNMTFNRNKVLALPTGVPRILGGVGELNIAQAGLPLGTFFGWKMIGVNPETGVIDYESKDGEPTAPTDQEDRQIIGDPNPDFFGGITNTFQYKNFDLSIMGQFSYGNDIFNYNLASGLEGYNASSNGFIDWVDRWRQPGDIADMPRPTPGSLDNGAISDRFVQDGSFFRLRNITVGYSLPKSLTDKMKVSRLRAYVTVQNAYVFTNYRGFDPEVSSSHGGANTGLIYGYDYGSYPQPRIFTAGLNLSF</sequence>
<dbReference type="EMBL" id="JBHULR010000001">
    <property type="protein sequence ID" value="MFD2546076.1"/>
    <property type="molecule type" value="Genomic_DNA"/>
</dbReference>
<accession>A0ABW5KBC8</accession>
<keyword evidence="3 7" id="KW-1134">Transmembrane beta strand</keyword>
<keyword evidence="5 7" id="KW-0472">Membrane</keyword>
<dbReference type="RefSeq" id="WP_380899514.1">
    <property type="nucleotide sequence ID" value="NZ_JBHUEG010000002.1"/>
</dbReference>
<dbReference type="InterPro" id="IPR039426">
    <property type="entry name" value="TonB-dep_rcpt-like"/>
</dbReference>
<evidence type="ECO:0000256" key="5">
    <source>
        <dbReference type="ARBA" id="ARBA00023136"/>
    </source>
</evidence>
<feature type="compositionally biased region" description="Low complexity" evidence="8">
    <location>
        <begin position="185"/>
        <end position="198"/>
    </location>
</feature>